<protein>
    <submittedName>
        <fullName evidence="2">Group II intron reverse transcriptase/maturase</fullName>
        <ecNumber evidence="2">2.7.7.49</ecNumber>
    </submittedName>
</protein>
<dbReference type="PANTHER" id="PTHR34047:SF8">
    <property type="entry name" value="PROTEIN YKFC"/>
    <property type="match status" value="1"/>
</dbReference>
<dbReference type="CDD" id="cd01651">
    <property type="entry name" value="RT_G2_intron"/>
    <property type="match status" value="1"/>
</dbReference>
<sequence length="457" mass="53171">MNAVKSANYTKVKVQELQRTLYLAAKASNKRRFHALYDKVYRTDVMWEAWKRVKANRGSAGIDGVTIQHIVQEYGEEQFVMDAQRQLVENVYRPKPVRRKDIPKGDGKTRPLGIPIIQDRLVQMATKIVLEAIFEADFKDCSFGFRPKRSAKQAIERIHKTVNYGRVYWVVDVDIAGYFNNIPHDKLLKLVEQRVSDRRVLKLIRQWLKAGVMEDGQVHNTEIGSPQGGVISPLLANIYLNYHDTLWEKQFSHIGTLVRYADDLVILCENKPHAMEAIQVLKAVFRKLELTMNTDKSKLVNLWLDKEGFDFLGFHHRRMPKLFKSGKFYDLRSIPSKKAMEKMRAKVKEVTAPRARLYWSPKQMVDKLNPIIQGWKNYYGSVDPGMSNKFLLKVDWHIIRRLTLYWNKKHKRNQLHPRRVAEVLGRMGLKRVSAWGSYTAQGEEHRKAVCGKTARTV</sequence>
<dbReference type="RefSeq" id="WP_379192841.1">
    <property type="nucleotide sequence ID" value="NZ_JBHSOW010000138.1"/>
</dbReference>
<keyword evidence="3" id="KW-1185">Reference proteome</keyword>
<dbReference type="InterPro" id="IPR030931">
    <property type="entry name" value="Group_II_RT_mat"/>
</dbReference>
<keyword evidence="2" id="KW-0695">RNA-directed DNA polymerase</keyword>
<keyword evidence="2" id="KW-0808">Transferase</keyword>
<dbReference type="InterPro" id="IPR013597">
    <property type="entry name" value="Mat_intron_G2"/>
</dbReference>
<dbReference type="InterPro" id="IPR051083">
    <property type="entry name" value="GrpII_Intron_Splice-Mob/Def"/>
</dbReference>
<keyword evidence="2" id="KW-0548">Nucleotidyltransferase</keyword>
<dbReference type="Proteomes" id="UP001596047">
    <property type="component" value="Unassembled WGS sequence"/>
</dbReference>
<dbReference type="SUPFAM" id="SSF56672">
    <property type="entry name" value="DNA/RNA polymerases"/>
    <property type="match status" value="1"/>
</dbReference>
<comment type="caution">
    <text evidence="2">The sequence shown here is derived from an EMBL/GenBank/DDBJ whole genome shotgun (WGS) entry which is preliminary data.</text>
</comment>
<dbReference type="EC" id="2.7.7.49" evidence="2"/>
<dbReference type="Pfam" id="PF00078">
    <property type="entry name" value="RVT_1"/>
    <property type="match status" value="1"/>
</dbReference>
<dbReference type="GO" id="GO:0003964">
    <property type="term" value="F:RNA-directed DNA polymerase activity"/>
    <property type="evidence" value="ECO:0007669"/>
    <property type="project" value="UniProtKB-KW"/>
</dbReference>
<feature type="domain" description="Reverse transcriptase" evidence="1">
    <location>
        <begin position="83"/>
        <end position="316"/>
    </location>
</feature>
<dbReference type="InterPro" id="IPR043502">
    <property type="entry name" value="DNA/RNA_pol_sf"/>
</dbReference>
<proteinExistence type="predicted"/>
<dbReference type="InterPro" id="IPR000477">
    <property type="entry name" value="RT_dom"/>
</dbReference>
<evidence type="ECO:0000313" key="2">
    <source>
        <dbReference type="EMBL" id="MFC5653852.1"/>
    </source>
</evidence>
<dbReference type="PANTHER" id="PTHR34047">
    <property type="entry name" value="NUCLEAR INTRON MATURASE 1, MITOCHONDRIAL-RELATED"/>
    <property type="match status" value="1"/>
</dbReference>
<dbReference type="PROSITE" id="PS50878">
    <property type="entry name" value="RT_POL"/>
    <property type="match status" value="1"/>
</dbReference>
<dbReference type="EMBL" id="JBHSOW010000138">
    <property type="protein sequence ID" value="MFC5653852.1"/>
    <property type="molecule type" value="Genomic_DNA"/>
</dbReference>
<evidence type="ECO:0000313" key="3">
    <source>
        <dbReference type="Proteomes" id="UP001596047"/>
    </source>
</evidence>
<accession>A0ABW0W993</accession>
<organism evidence="2 3">
    <name type="scientific">Paenibacillus solisilvae</name>
    <dbReference type="NCBI Taxonomy" id="2486751"/>
    <lineage>
        <taxon>Bacteria</taxon>
        <taxon>Bacillati</taxon>
        <taxon>Bacillota</taxon>
        <taxon>Bacilli</taxon>
        <taxon>Bacillales</taxon>
        <taxon>Paenibacillaceae</taxon>
        <taxon>Paenibacillus</taxon>
    </lineage>
</organism>
<dbReference type="NCBIfam" id="TIGR04416">
    <property type="entry name" value="group_II_RT_mat"/>
    <property type="match status" value="1"/>
</dbReference>
<gene>
    <name evidence="2" type="primary">ltrA</name>
    <name evidence="2" type="ORF">ACFPYJ_33025</name>
</gene>
<reference evidence="3" key="1">
    <citation type="journal article" date="2019" name="Int. J. Syst. Evol. Microbiol.">
        <title>The Global Catalogue of Microorganisms (GCM) 10K type strain sequencing project: providing services to taxonomists for standard genome sequencing and annotation.</title>
        <authorList>
            <consortium name="The Broad Institute Genomics Platform"/>
            <consortium name="The Broad Institute Genome Sequencing Center for Infectious Disease"/>
            <person name="Wu L."/>
            <person name="Ma J."/>
        </authorList>
    </citation>
    <scope>NUCLEOTIDE SEQUENCE [LARGE SCALE GENOMIC DNA]</scope>
    <source>
        <strain evidence="3">CGMCC 1.3240</strain>
    </source>
</reference>
<evidence type="ECO:0000259" key="1">
    <source>
        <dbReference type="PROSITE" id="PS50878"/>
    </source>
</evidence>
<dbReference type="Pfam" id="PF08388">
    <property type="entry name" value="GIIM"/>
    <property type="match status" value="1"/>
</dbReference>
<name>A0ABW0W993_9BACL</name>